<keyword evidence="2 4" id="KW-0472">Membrane</keyword>
<dbReference type="PANTHER" id="PTHR34512">
    <property type="entry name" value="CELL SURFACE PROTEIN"/>
    <property type="match status" value="1"/>
</dbReference>
<feature type="domain" description="Pyrrolo-quinoline quinone repeat" evidence="5">
    <location>
        <begin position="73"/>
        <end position="305"/>
    </location>
</feature>
<dbReference type="SUPFAM" id="SSF50998">
    <property type="entry name" value="Quinoprotein alcohol dehydrogenase-like"/>
    <property type="match status" value="1"/>
</dbReference>
<dbReference type="PANTHER" id="PTHR34512:SF30">
    <property type="entry name" value="OUTER MEMBRANE PROTEIN ASSEMBLY FACTOR BAMB"/>
    <property type="match status" value="1"/>
</dbReference>
<dbReference type="Pfam" id="PF13360">
    <property type="entry name" value="PQQ_2"/>
    <property type="match status" value="1"/>
</dbReference>
<keyword evidence="3 4" id="KW-0998">Cell outer membrane</keyword>
<evidence type="ECO:0000256" key="3">
    <source>
        <dbReference type="ARBA" id="ARBA00023237"/>
    </source>
</evidence>
<name>A0A8J7VTN4_9GAMM</name>
<dbReference type="NCBIfam" id="TIGR03300">
    <property type="entry name" value="assembly_YfgL"/>
    <property type="match status" value="1"/>
</dbReference>
<accession>A0A8J7VTN4</accession>
<dbReference type="GO" id="GO:0051205">
    <property type="term" value="P:protein insertion into membrane"/>
    <property type="evidence" value="ECO:0007669"/>
    <property type="project" value="UniProtKB-UniRule"/>
</dbReference>
<sequence>MAVALALPGCSTIKGWFSSDDKDATAPAELTDITPTIEIRELWSQSIGDGEERLGLRQHPAVVDGAVYAADLEGRVRALDAQTGKEIWEIETEYQLSGGPGAGEGVVVVGGLNGDIVALDAATGSQRWHATTTSEVITAPAVAGGLAIVRSNDGRTSAYDLANGERRWTFDQQQLPSLTVRGNAEPVVANGIVYLGDAGGTVTALDLRTGLRRWEQVVAQPEGRTDLERMADVDGELAVSGSLLYAISFKGQALAMSSDSGAPLWNRDIGSYAGMAVTEQRVLAVDTHGTAWSLDRFGGSAMWRQEALARRWLTTPAIQGNYMVVGDYDGYLHWIDLDSGEIAARERLQGSAIRATPQVGADGTLYAISTDGKLAAYRID</sequence>
<dbReference type="GO" id="GO:0009279">
    <property type="term" value="C:cell outer membrane"/>
    <property type="evidence" value="ECO:0007669"/>
    <property type="project" value="UniProtKB-SubCell"/>
</dbReference>
<evidence type="ECO:0000313" key="6">
    <source>
        <dbReference type="EMBL" id="MBR0562990.1"/>
    </source>
</evidence>
<dbReference type="InterPro" id="IPR015943">
    <property type="entry name" value="WD40/YVTN_repeat-like_dom_sf"/>
</dbReference>
<dbReference type="EMBL" id="JAGQFT020000001">
    <property type="protein sequence ID" value="MBS7455965.1"/>
    <property type="molecule type" value="Genomic_DNA"/>
</dbReference>
<comment type="function">
    <text evidence="4">Part of the outer membrane protein assembly complex, which is involved in assembly and insertion of beta-barrel proteins into the outer membrane.</text>
</comment>
<dbReference type="Proteomes" id="UP000675747">
    <property type="component" value="Unassembled WGS sequence"/>
</dbReference>
<dbReference type="HAMAP" id="MF_00923">
    <property type="entry name" value="OM_assembly_BamB"/>
    <property type="match status" value="1"/>
</dbReference>
<dbReference type="InterPro" id="IPR017687">
    <property type="entry name" value="BamB"/>
</dbReference>
<dbReference type="InterPro" id="IPR002372">
    <property type="entry name" value="PQQ_rpt_dom"/>
</dbReference>
<evidence type="ECO:0000256" key="4">
    <source>
        <dbReference type="HAMAP-Rule" id="MF_00923"/>
    </source>
</evidence>
<dbReference type="GO" id="GO:0043165">
    <property type="term" value="P:Gram-negative-bacterium-type cell outer membrane assembly"/>
    <property type="evidence" value="ECO:0007669"/>
    <property type="project" value="UniProtKB-UniRule"/>
</dbReference>
<comment type="subcellular location">
    <subcellularLocation>
        <location evidence="4">Cell outer membrane</location>
    </subcellularLocation>
</comment>
<evidence type="ECO:0000256" key="2">
    <source>
        <dbReference type="ARBA" id="ARBA00023136"/>
    </source>
</evidence>
<keyword evidence="1 4" id="KW-0732">Signal</keyword>
<keyword evidence="8" id="KW-1185">Reference proteome</keyword>
<evidence type="ECO:0000256" key="1">
    <source>
        <dbReference type="ARBA" id="ARBA00022729"/>
    </source>
</evidence>
<proteinExistence type="inferred from homology"/>
<comment type="caution">
    <text evidence="6">The sequence shown here is derived from an EMBL/GenBank/DDBJ whole genome shotgun (WGS) entry which is preliminary data.</text>
</comment>
<organism evidence="6">
    <name type="scientific">Coralloluteibacterium stylophorae</name>
    <dbReference type="NCBI Taxonomy" id="1776034"/>
    <lineage>
        <taxon>Bacteria</taxon>
        <taxon>Pseudomonadati</taxon>
        <taxon>Pseudomonadota</taxon>
        <taxon>Gammaproteobacteria</taxon>
        <taxon>Lysobacterales</taxon>
        <taxon>Lysobacteraceae</taxon>
        <taxon>Coralloluteibacterium</taxon>
    </lineage>
</organism>
<dbReference type="SMART" id="SM00564">
    <property type="entry name" value="PQQ"/>
    <property type="match status" value="5"/>
</dbReference>
<gene>
    <name evidence="4 6" type="primary">bamB</name>
    <name evidence="7" type="ORF">KB893_002305</name>
    <name evidence="6" type="ORF">KB893_10745</name>
</gene>
<comment type="similarity">
    <text evidence="4">Belongs to the BamB family.</text>
</comment>
<dbReference type="InterPro" id="IPR011047">
    <property type="entry name" value="Quinoprotein_ADH-like_sf"/>
</dbReference>
<comment type="subunit">
    <text evidence="4">Part of the Bam complex.</text>
</comment>
<protein>
    <recommendedName>
        <fullName evidence="4">Outer membrane protein assembly factor BamB</fullName>
    </recommendedName>
</protein>
<dbReference type="AlphaFoldDB" id="A0A8J7VTN4"/>
<evidence type="ECO:0000259" key="5">
    <source>
        <dbReference type="Pfam" id="PF13360"/>
    </source>
</evidence>
<dbReference type="RefSeq" id="WP_211926916.1">
    <property type="nucleotide sequence ID" value="NZ_JAGQFT020000001.1"/>
</dbReference>
<dbReference type="EMBL" id="JAGQFT010000089">
    <property type="protein sequence ID" value="MBR0562990.1"/>
    <property type="molecule type" value="Genomic_DNA"/>
</dbReference>
<evidence type="ECO:0000313" key="8">
    <source>
        <dbReference type="Proteomes" id="UP000675747"/>
    </source>
</evidence>
<reference evidence="6" key="2">
    <citation type="submission" date="2021-04" db="EMBL/GenBank/DDBJ databases">
        <authorList>
            <person name="Karlyshev A.V."/>
        </authorList>
    </citation>
    <scope>NUCLEOTIDE SEQUENCE</scope>
    <source>
        <strain evidence="6">LMG 29479</strain>
    </source>
</reference>
<reference evidence="7 8" key="1">
    <citation type="journal article" date="2021" name="Microbiol. Resour. Announc.">
        <title>Draft Genome Sequence of Coralloluteibacterium stylophorae LMG 29479T.</title>
        <authorList>
            <person name="Karlyshev A.V."/>
            <person name="Kudryashova E.B."/>
            <person name="Ariskina E.V."/>
            <person name="Conroy A.P."/>
            <person name="Abidueva E.Y."/>
        </authorList>
    </citation>
    <scope>NUCLEOTIDE SEQUENCE [LARGE SCALE GENOMIC DNA]</scope>
    <source>
        <strain evidence="7 8">LMG 29479</strain>
    </source>
</reference>
<evidence type="ECO:0000313" key="7">
    <source>
        <dbReference type="EMBL" id="MBS7455965.1"/>
    </source>
</evidence>
<dbReference type="Gene3D" id="2.130.10.10">
    <property type="entry name" value="YVTN repeat-like/Quinoprotein amine dehydrogenase"/>
    <property type="match status" value="1"/>
</dbReference>
<dbReference type="InterPro" id="IPR018391">
    <property type="entry name" value="PQQ_b-propeller_rpt"/>
</dbReference>